<name>A0A366SJV8_9ENTE</name>
<proteinExistence type="predicted"/>
<organism evidence="1 2">
    <name type="scientific">Enterococcus cecorum</name>
    <dbReference type="NCBI Taxonomy" id="44008"/>
    <lineage>
        <taxon>Bacteria</taxon>
        <taxon>Bacillati</taxon>
        <taxon>Bacillota</taxon>
        <taxon>Bacilli</taxon>
        <taxon>Lactobacillales</taxon>
        <taxon>Enterococcaceae</taxon>
        <taxon>Enterococcus</taxon>
    </lineage>
</organism>
<sequence length="29" mass="3387">MVTLYLTHVTPSHIKRILTSFIIGKFEKI</sequence>
<gene>
    <name evidence="1" type="ORF">EB18_00210</name>
</gene>
<comment type="caution">
    <text evidence="1">The sequence shown here is derived from an EMBL/GenBank/DDBJ whole genome shotgun (WGS) entry which is preliminary data.</text>
</comment>
<evidence type="ECO:0000313" key="2">
    <source>
        <dbReference type="Proteomes" id="UP000252800"/>
    </source>
</evidence>
<accession>A0A366SJV8</accession>
<dbReference type="Proteomes" id="UP000252800">
    <property type="component" value="Unassembled WGS sequence"/>
</dbReference>
<protein>
    <submittedName>
        <fullName evidence="1">Uncharacterized protein</fullName>
    </submittedName>
</protein>
<dbReference type="AlphaFoldDB" id="A0A366SJV8"/>
<evidence type="ECO:0000313" key="1">
    <source>
        <dbReference type="EMBL" id="RBR31787.1"/>
    </source>
</evidence>
<reference evidence="1 2" key="1">
    <citation type="submission" date="2015-06" db="EMBL/GenBank/DDBJ databases">
        <title>The Genome Sequence of Enterococcus cecorum 170AEA1.</title>
        <authorList>
            <consortium name="The Broad Institute Genomics Platform"/>
            <consortium name="The Broad Institute Genome Sequencing Center for Infectious Disease"/>
            <person name="Earl A.M."/>
            <person name="Van Tyne D."/>
            <person name="Lebreton F."/>
            <person name="Saavedra J.T."/>
            <person name="Gilmore M.S."/>
            <person name="Manson McGuire A."/>
            <person name="Clock S."/>
            <person name="Crupain M."/>
            <person name="Rangan U."/>
            <person name="Young S."/>
            <person name="Abouelleil A."/>
            <person name="Cao P."/>
            <person name="Chapman S.B."/>
            <person name="Griggs A."/>
            <person name="Priest M."/>
            <person name="Shea T."/>
            <person name="Wortman J."/>
            <person name="Nusbaum C."/>
            <person name="Birren B."/>
        </authorList>
    </citation>
    <scope>NUCLEOTIDE SEQUENCE [LARGE SCALE GENOMIC DNA]</scope>
    <source>
        <strain evidence="1 2">170AEA1</strain>
    </source>
</reference>
<dbReference type="EMBL" id="LEOY01000002">
    <property type="protein sequence ID" value="RBR31787.1"/>
    <property type="molecule type" value="Genomic_DNA"/>
</dbReference>